<dbReference type="RefSeq" id="YP_009665628.1">
    <property type="nucleotide sequence ID" value="NC_043252.1"/>
</dbReference>
<reference evidence="3" key="2">
    <citation type="submission" date="2003-01" db="EMBL/GenBank/DDBJ databases">
        <title>Partial Nucleotide Sequence of the Feldmannia irregularis Virus FirrV-1 Genome: On the Evolution of Large Phaeoviral Genomes.</title>
        <authorList>
            <person name="Delaroque N."/>
            <person name="Knippers R."/>
            <person name="Mueller D.G."/>
            <person name="Boland W."/>
        </authorList>
    </citation>
    <scope>NUCLEOTIDE SEQUENCE</scope>
    <source>
        <strain evidence="3">FirrV-1</strain>
    </source>
</reference>
<reference evidence="3" key="1">
    <citation type="journal article" date="2003" name="J. Mol. Evol.">
        <title>Comparisons of two large phaeoviral genomes and evolutionary implications.</title>
        <authorList>
            <person name="Delaroque N."/>
            <person name="Boland W."/>
            <person name="Muller D.G."/>
            <person name="Knippers R."/>
        </authorList>
    </citation>
    <scope>NUCLEOTIDE SEQUENCE</scope>
    <source>
        <strain evidence="3">FirrV-1</strain>
    </source>
</reference>
<dbReference type="EMBL" id="AY225134">
    <property type="protein sequence ID" value="AAR26890.1"/>
    <property type="molecule type" value="Genomic_DNA"/>
</dbReference>
<feature type="transmembrane region" description="Helical" evidence="2">
    <location>
        <begin position="6"/>
        <end position="21"/>
    </location>
</feature>
<protein>
    <submittedName>
        <fullName evidence="3">FirrV-1-B15</fullName>
    </submittedName>
</protein>
<organism evidence="3">
    <name type="scientific">Feldmannia irregularis virus a</name>
    <dbReference type="NCBI Taxonomy" id="231992"/>
    <lineage>
        <taxon>Viruses</taxon>
        <taxon>Varidnaviria</taxon>
        <taxon>Bamfordvirae</taxon>
        <taxon>Nucleocytoviricota</taxon>
        <taxon>Megaviricetes</taxon>
        <taxon>Algavirales</taxon>
        <taxon>Phycodnaviridae</taxon>
        <taxon>Phaeovirus</taxon>
        <taxon>Phaeovirus irregularis</taxon>
    </lineage>
</organism>
<evidence type="ECO:0000256" key="2">
    <source>
        <dbReference type="SAM" id="Phobius"/>
    </source>
</evidence>
<keyword evidence="2" id="KW-0812">Transmembrane</keyword>
<sequence length="173" mass="18253">MDAPTVVLAGLVIVLVVFMLTKNGKHKRDKKPPAPAPSAPTEAELGSRQRLGGSRLKGIDCDNVALDSPDFARCATTLGARRPNPRLKGEAFPFTEKSGPLEANALQRKIQSVSAQNRQGGVPLNKAFLGAAVSPSSRSAGASNEMEMATNKLEDVNEVSTYAGGNLNLLNPF</sequence>
<proteinExistence type="predicted"/>
<evidence type="ECO:0000256" key="1">
    <source>
        <dbReference type="SAM" id="MobiDB-lite"/>
    </source>
</evidence>
<name>Q6XM21_9PHYC</name>
<feature type="region of interest" description="Disordered" evidence="1">
    <location>
        <begin position="24"/>
        <end position="51"/>
    </location>
</feature>
<keyword evidence="2" id="KW-0472">Membrane</keyword>
<accession>Q6XM21</accession>
<dbReference type="GeneID" id="41332205"/>
<evidence type="ECO:0000313" key="3">
    <source>
        <dbReference type="EMBL" id="AAR26890.1"/>
    </source>
</evidence>
<dbReference type="KEGG" id="vg:41332205"/>
<keyword evidence="2" id="KW-1133">Transmembrane helix</keyword>